<protein>
    <submittedName>
        <fullName evidence="1">Uncharacterized protein</fullName>
    </submittedName>
</protein>
<dbReference type="EMBL" id="BAABME010002517">
    <property type="protein sequence ID" value="GAA0154981.1"/>
    <property type="molecule type" value="Genomic_DNA"/>
</dbReference>
<reference evidence="1 2" key="1">
    <citation type="submission" date="2024-01" db="EMBL/GenBank/DDBJ databases">
        <title>The complete chloroplast genome sequence of Lithospermum erythrorhizon: insights into the phylogenetic relationship among Boraginaceae species and the maternal lineages of purple gromwells.</title>
        <authorList>
            <person name="Okada T."/>
            <person name="Watanabe K."/>
        </authorList>
    </citation>
    <scope>NUCLEOTIDE SEQUENCE [LARGE SCALE GENOMIC DNA]</scope>
</reference>
<proteinExistence type="predicted"/>
<organism evidence="1 2">
    <name type="scientific">Lithospermum erythrorhizon</name>
    <name type="common">Purple gromwell</name>
    <name type="synonym">Lithospermum officinale var. erythrorhizon</name>
    <dbReference type="NCBI Taxonomy" id="34254"/>
    <lineage>
        <taxon>Eukaryota</taxon>
        <taxon>Viridiplantae</taxon>
        <taxon>Streptophyta</taxon>
        <taxon>Embryophyta</taxon>
        <taxon>Tracheophyta</taxon>
        <taxon>Spermatophyta</taxon>
        <taxon>Magnoliopsida</taxon>
        <taxon>eudicotyledons</taxon>
        <taxon>Gunneridae</taxon>
        <taxon>Pentapetalae</taxon>
        <taxon>asterids</taxon>
        <taxon>lamiids</taxon>
        <taxon>Boraginales</taxon>
        <taxon>Boraginaceae</taxon>
        <taxon>Boraginoideae</taxon>
        <taxon>Lithospermeae</taxon>
        <taxon>Lithospermum</taxon>
    </lineage>
</organism>
<dbReference type="Proteomes" id="UP001454036">
    <property type="component" value="Unassembled WGS sequence"/>
</dbReference>
<keyword evidence="2" id="KW-1185">Reference proteome</keyword>
<sequence length="100" mass="11360">MPRKCGGSPSKENGVDRLQRRGDFVCSGVIMDREEGNYTYCASASKADGPKSNRDIYKVKTQIAKYEKEHPDRSYSEFTLTTLDNMIKKNNMLEPLLMGF</sequence>
<gene>
    <name evidence="1" type="ORF">LIER_12813</name>
</gene>
<accession>A0AAV3PV81</accession>
<evidence type="ECO:0000313" key="1">
    <source>
        <dbReference type="EMBL" id="GAA0154981.1"/>
    </source>
</evidence>
<comment type="caution">
    <text evidence="1">The sequence shown here is derived from an EMBL/GenBank/DDBJ whole genome shotgun (WGS) entry which is preliminary data.</text>
</comment>
<name>A0AAV3PV81_LITER</name>
<dbReference type="AlphaFoldDB" id="A0AAV3PV81"/>
<evidence type="ECO:0000313" key="2">
    <source>
        <dbReference type="Proteomes" id="UP001454036"/>
    </source>
</evidence>